<evidence type="ECO:0000256" key="4">
    <source>
        <dbReference type="ARBA" id="ARBA00022679"/>
    </source>
</evidence>
<protein>
    <recommendedName>
        <fullName evidence="7">Dihydrolipoamide acetyltransferase component of pyruvate dehydrogenase complex</fullName>
        <ecNumber evidence="7">2.3.1.-</ecNumber>
    </recommendedName>
</protein>
<keyword evidence="5 7" id="KW-0450">Lipoyl</keyword>
<dbReference type="EC" id="2.3.1.-" evidence="7"/>
<dbReference type="InterPro" id="IPR011053">
    <property type="entry name" value="Single_hybrid_motif"/>
</dbReference>
<dbReference type="Gene3D" id="2.40.50.100">
    <property type="match status" value="1"/>
</dbReference>
<dbReference type="PROSITE" id="PS51826">
    <property type="entry name" value="PSBD"/>
    <property type="match status" value="1"/>
</dbReference>
<dbReference type="SUPFAM" id="SSF47005">
    <property type="entry name" value="Peripheral subunit-binding domain of 2-oxo acid dehydrogenase complex"/>
    <property type="match status" value="1"/>
</dbReference>
<dbReference type="Gene3D" id="3.30.559.10">
    <property type="entry name" value="Chloramphenicol acetyltransferase-like domain"/>
    <property type="match status" value="1"/>
</dbReference>
<dbReference type="PANTHER" id="PTHR43178:SF2">
    <property type="entry name" value="DIHYDROLIPOYLLYSINE-RESIDUE ACETYLTRANSFERASE COMPONENT OF PYRUVATE DEHYDROGENASE COMPLEX"/>
    <property type="match status" value="1"/>
</dbReference>
<dbReference type="CDD" id="cd06849">
    <property type="entry name" value="lipoyl_domain"/>
    <property type="match status" value="1"/>
</dbReference>
<dbReference type="Pfam" id="PF02817">
    <property type="entry name" value="E3_binding"/>
    <property type="match status" value="1"/>
</dbReference>
<accession>A0ABV3UC41</accession>
<comment type="similarity">
    <text evidence="2 7">Belongs to the 2-oxoacid dehydrogenase family.</text>
</comment>
<evidence type="ECO:0000313" key="10">
    <source>
        <dbReference type="EMBL" id="MEX1670910.1"/>
    </source>
</evidence>
<dbReference type="InterPro" id="IPR000089">
    <property type="entry name" value="Biotin_lipoyl"/>
</dbReference>
<dbReference type="SUPFAM" id="SSF52777">
    <property type="entry name" value="CoA-dependent acyltransferases"/>
    <property type="match status" value="1"/>
</dbReference>
<name>A0ABV3UC41_9GAMM</name>
<dbReference type="Pfam" id="PF00198">
    <property type="entry name" value="2-oxoacid_dh"/>
    <property type="match status" value="1"/>
</dbReference>
<evidence type="ECO:0000256" key="3">
    <source>
        <dbReference type="ARBA" id="ARBA00011484"/>
    </source>
</evidence>
<evidence type="ECO:0000256" key="1">
    <source>
        <dbReference type="ARBA" id="ARBA00001938"/>
    </source>
</evidence>
<dbReference type="InterPro" id="IPR004167">
    <property type="entry name" value="PSBD"/>
</dbReference>
<dbReference type="InterPro" id="IPR001078">
    <property type="entry name" value="2-oxoacid_DH_actylTfrase"/>
</dbReference>
<dbReference type="InterPro" id="IPR050743">
    <property type="entry name" value="2-oxoacid_DH_E2_comp"/>
</dbReference>
<dbReference type="Gene3D" id="4.10.320.10">
    <property type="entry name" value="E3-binding domain"/>
    <property type="match status" value="1"/>
</dbReference>
<dbReference type="Pfam" id="PF00364">
    <property type="entry name" value="Biotin_lipoyl"/>
    <property type="match status" value="1"/>
</dbReference>
<dbReference type="EMBL" id="JBFRYA010000024">
    <property type="protein sequence ID" value="MEX1670910.1"/>
    <property type="molecule type" value="Genomic_DNA"/>
</dbReference>
<keyword evidence="4 7" id="KW-0808">Transferase</keyword>
<feature type="domain" description="Lipoyl-binding" evidence="8">
    <location>
        <begin position="2"/>
        <end position="77"/>
    </location>
</feature>
<sequence length="442" mass="47148">MNKSLIIPALGDDARTGGEIISLPAIGDRLACGDIYIEIETDKVVVEVPCEFDGVVTELKCKLGDKVCGGDIAAMLEVAADADAVNGDIAACISQTEPERAAASLVSVASSQENRGELLQVAPVQPVYEAPATEAQNASLLSAIAPAGPAARHLARTLGVDLSVVMGTGARGRISKEDVKHHAKIIIQAAEKPAGGRGIPRRELPDIAQFGAVHRAEMSGIARATSDNMQFVWSTVPHAWVEEEIDVSDLESLRKAVKRDSREPMPLTMTAILCKLVALALHDFPKFNSVFDEQSQQLIVREYVNVGIAVDTPRGLLVPGIRDADKKSAISIANEIKVLADKGQVSKLSAEDLKGNGFTISNLGGIGATRLCPLVNWPEVAIIGVGSARDRLMLVNDKPENRKIMALTLGFDHRVINGAEAARFLAFLKEMIEQPGLLLIKT</sequence>
<feature type="domain" description="Peripheral subunit-binding (PSBD)" evidence="9">
    <location>
        <begin position="146"/>
        <end position="183"/>
    </location>
</feature>
<dbReference type="GO" id="GO:0016746">
    <property type="term" value="F:acyltransferase activity"/>
    <property type="evidence" value="ECO:0007669"/>
    <property type="project" value="UniProtKB-KW"/>
</dbReference>
<evidence type="ECO:0000259" key="9">
    <source>
        <dbReference type="PROSITE" id="PS51826"/>
    </source>
</evidence>
<dbReference type="RefSeq" id="WP_368383181.1">
    <property type="nucleotide sequence ID" value="NZ_JBFRYA010000024.1"/>
</dbReference>
<comment type="subunit">
    <text evidence="3">Forms a 24-polypeptide structural core with octahedral symmetry.</text>
</comment>
<keyword evidence="11" id="KW-1185">Reference proteome</keyword>
<reference evidence="10 11" key="1">
    <citation type="journal article" date="2011" name="Int. J. Syst. Evol. Microbiol.">
        <title>Zhongshania antarctica gen. nov., sp. nov. and Zhongshania guokunii sp. nov., gammaproteobacteria respectively isolated from coastal attached (fast) ice and surface seawater of the Antarctic.</title>
        <authorList>
            <person name="Li H.J."/>
            <person name="Zhang X.Y."/>
            <person name="Chen C.X."/>
            <person name="Zhang Y.J."/>
            <person name="Gao Z.M."/>
            <person name="Yu Y."/>
            <person name="Chen X.L."/>
            <person name="Chen B."/>
            <person name="Zhang Y.Z."/>
        </authorList>
    </citation>
    <scope>NUCLEOTIDE SEQUENCE [LARGE SCALE GENOMIC DNA]</scope>
    <source>
        <strain evidence="10 11">ZS6-22T</strain>
    </source>
</reference>
<dbReference type="SUPFAM" id="SSF51230">
    <property type="entry name" value="Single hybrid motif"/>
    <property type="match status" value="1"/>
</dbReference>
<comment type="caution">
    <text evidence="10">The sequence shown here is derived from an EMBL/GenBank/DDBJ whole genome shotgun (WGS) entry which is preliminary data.</text>
</comment>
<proteinExistence type="inferred from homology"/>
<evidence type="ECO:0000256" key="6">
    <source>
        <dbReference type="ARBA" id="ARBA00023315"/>
    </source>
</evidence>
<evidence type="ECO:0000256" key="2">
    <source>
        <dbReference type="ARBA" id="ARBA00007317"/>
    </source>
</evidence>
<dbReference type="InterPro" id="IPR036625">
    <property type="entry name" value="E3-bd_dom_sf"/>
</dbReference>
<organism evidence="10 11">
    <name type="scientific">Zhongshania guokunii</name>
    <dbReference type="NCBI Taxonomy" id="641783"/>
    <lineage>
        <taxon>Bacteria</taxon>
        <taxon>Pseudomonadati</taxon>
        <taxon>Pseudomonadota</taxon>
        <taxon>Gammaproteobacteria</taxon>
        <taxon>Cellvibrionales</taxon>
        <taxon>Spongiibacteraceae</taxon>
        <taxon>Zhongshania</taxon>
    </lineage>
</organism>
<comment type="cofactor">
    <cofactor evidence="1 7">
        <name>(R)-lipoate</name>
        <dbReference type="ChEBI" id="CHEBI:83088"/>
    </cofactor>
</comment>
<dbReference type="Proteomes" id="UP001557485">
    <property type="component" value="Unassembled WGS sequence"/>
</dbReference>
<keyword evidence="6 7" id="KW-0012">Acyltransferase</keyword>
<evidence type="ECO:0000313" key="11">
    <source>
        <dbReference type="Proteomes" id="UP001557485"/>
    </source>
</evidence>
<gene>
    <name evidence="10" type="ORF">AB4876_18520</name>
</gene>
<dbReference type="PANTHER" id="PTHR43178">
    <property type="entry name" value="DIHYDROLIPOAMIDE ACETYLTRANSFERASE COMPONENT OF PYRUVATE DEHYDROGENASE COMPLEX"/>
    <property type="match status" value="1"/>
</dbReference>
<dbReference type="InterPro" id="IPR023213">
    <property type="entry name" value="CAT-like_dom_sf"/>
</dbReference>
<evidence type="ECO:0000256" key="5">
    <source>
        <dbReference type="ARBA" id="ARBA00022823"/>
    </source>
</evidence>
<evidence type="ECO:0000256" key="7">
    <source>
        <dbReference type="RuleBase" id="RU003423"/>
    </source>
</evidence>
<dbReference type="PROSITE" id="PS50968">
    <property type="entry name" value="BIOTINYL_LIPOYL"/>
    <property type="match status" value="1"/>
</dbReference>
<evidence type="ECO:0000259" key="8">
    <source>
        <dbReference type="PROSITE" id="PS50968"/>
    </source>
</evidence>